<keyword evidence="13" id="KW-1185">Reference proteome</keyword>
<dbReference type="InterPro" id="IPR012717">
    <property type="entry name" value="Chap_CCT_delta"/>
</dbReference>
<dbReference type="InterPro" id="IPR002194">
    <property type="entry name" value="Chaperonin_TCP-1_CS"/>
</dbReference>
<keyword evidence="8 9" id="KW-0143">Chaperone</keyword>
<feature type="region of interest" description="Disordered" evidence="11">
    <location>
        <begin position="711"/>
        <end position="784"/>
    </location>
</feature>
<keyword evidence="5" id="KW-0963">Cytoplasm</keyword>
<evidence type="ECO:0000256" key="7">
    <source>
        <dbReference type="ARBA" id="ARBA00022840"/>
    </source>
</evidence>
<dbReference type="InterPro" id="IPR027413">
    <property type="entry name" value="GROEL-like_equatorial_sf"/>
</dbReference>
<dbReference type="Pfam" id="PF00118">
    <property type="entry name" value="Cpn60_TCP1"/>
    <property type="match status" value="1"/>
</dbReference>
<dbReference type="Proteomes" id="UP000518752">
    <property type="component" value="Unassembled WGS sequence"/>
</dbReference>
<organism evidence="12 13">
    <name type="scientific">Collybiopsis confluens</name>
    <dbReference type="NCBI Taxonomy" id="2823264"/>
    <lineage>
        <taxon>Eukaryota</taxon>
        <taxon>Fungi</taxon>
        <taxon>Dikarya</taxon>
        <taxon>Basidiomycota</taxon>
        <taxon>Agaricomycotina</taxon>
        <taxon>Agaricomycetes</taxon>
        <taxon>Agaricomycetidae</taxon>
        <taxon>Agaricales</taxon>
        <taxon>Marasmiineae</taxon>
        <taxon>Omphalotaceae</taxon>
        <taxon>Collybiopsis</taxon>
    </lineage>
</organism>
<feature type="region of interest" description="Disordered" evidence="11">
    <location>
        <begin position="619"/>
        <end position="688"/>
    </location>
</feature>
<dbReference type="InterPro" id="IPR017998">
    <property type="entry name" value="Chaperone_TCP-1"/>
</dbReference>
<dbReference type="PANTHER" id="PTHR11353">
    <property type="entry name" value="CHAPERONIN"/>
    <property type="match status" value="1"/>
</dbReference>
<dbReference type="Gene3D" id="1.10.560.10">
    <property type="entry name" value="GroEL-like equatorial domain"/>
    <property type="match status" value="1"/>
</dbReference>
<dbReference type="SUPFAM" id="SSF48592">
    <property type="entry name" value="GroEL equatorial domain-like"/>
    <property type="match status" value="1"/>
</dbReference>
<evidence type="ECO:0000256" key="10">
    <source>
        <dbReference type="RuleBase" id="RU004192"/>
    </source>
</evidence>
<evidence type="ECO:0000256" key="8">
    <source>
        <dbReference type="ARBA" id="ARBA00023186"/>
    </source>
</evidence>
<evidence type="ECO:0000256" key="3">
    <source>
        <dbReference type="ARBA" id="ARBA00011531"/>
    </source>
</evidence>
<reference evidence="12 13" key="1">
    <citation type="journal article" date="2020" name="ISME J.">
        <title>Uncovering the hidden diversity of litter-decomposition mechanisms in mushroom-forming fungi.</title>
        <authorList>
            <person name="Floudas D."/>
            <person name="Bentzer J."/>
            <person name="Ahren D."/>
            <person name="Johansson T."/>
            <person name="Persson P."/>
            <person name="Tunlid A."/>
        </authorList>
    </citation>
    <scope>NUCLEOTIDE SEQUENCE [LARGE SCALE GENOMIC DNA]</scope>
    <source>
        <strain evidence="12 13">CBS 406.79</strain>
    </source>
</reference>
<gene>
    <name evidence="12" type="ORF">D9757_007687</name>
</gene>
<comment type="subcellular location">
    <subcellularLocation>
        <location evidence="1">Cytoplasm</location>
    </subcellularLocation>
</comment>
<proteinExistence type="inferred from homology"/>
<accession>A0A8H5M0R0</accession>
<dbReference type="Gene3D" id="3.30.260.10">
    <property type="entry name" value="TCP-1-like chaperonin intermediate domain"/>
    <property type="match status" value="1"/>
</dbReference>
<evidence type="ECO:0000256" key="2">
    <source>
        <dbReference type="ARBA" id="ARBA00008020"/>
    </source>
</evidence>
<evidence type="ECO:0000256" key="1">
    <source>
        <dbReference type="ARBA" id="ARBA00004496"/>
    </source>
</evidence>
<feature type="compositionally biased region" description="Basic and acidic residues" evidence="11">
    <location>
        <begin position="622"/>
        <end position="647"/>
    </location>
</feature>
<comment type="similarity">
    <text evidence="2 9">Belongs to the TCP-1 chaperonin family.</text>
</comment>
<dbReference type="InterPro" id="IPR002423">
    <property type="entry name" value="Cpn60/GroEL/TCP-1"/>
</dbReference>
<dbReference type="OrthoDB" id="10248520at2759"/>
<dbReference type="SUPFAM" id="SSF52029">
    <property type="entry name" value="GroEL apical domain-like"/>
    <property type="match status" value="1"/>
</dbReference>
<comment type="caution">
    <text evidence="12">The sequence shown here is derived from an EMBL/GenBank/DDBJ whole genome shotgun (WGS) entry which is preliminary data.</text>
</comment>
<feature type="compositionally biased region" description="Basic and acidic residues" evidence="11">
    <location>
        <begin position="862"/>
        <end position="878"/>
    </location>
</feature>
<comment type="subunit">
    <text evidence="3">Heterooligomeric complex of about 850 to 900 kDa that forms two stacked rings, 12 to 16 nm in diameter.</text>
</comment>
<dbReference type="SUPFAM" id="SSF54849">
    <property type="entry name" value="GroEL-intermediate domain like"/>
    <property type="match status" value="1"/>
</dbReference>
<evidence type="ECO:0000256" key="9">
    <source>
        <dbReference type="RuleBase" id="RU004187"/>
    </source>
</evidence>
<evidence type="ECO:0000256" key="4">
    <source>
        <dbReference type="ARBA" id="ARBA00016107"/>
    </source>
</evidence>
<sequence>MRGMDKMIQTAKGETIITNDGATILKSIQALHPAAKMLVDLSAAQDVEAGDGTTSVVVLAGSFLGAAEKMLQKGIHPTIVAEAFLKASAKSTEYLTDISTPVDLNDKASLLRAASTSLNSKIVSQYSSTLAPIAVAAVTRLITPTSSNVDLRDVRVVKKIGGTIEDTELIEGVVLNQNVITAAGGPTRMEKAKIAIAQFQLSAPKPDMDNTVVINDYRQMDKVIKEGRQYLLNMCKKIKKANCNVLLLQKSILRDAVDDTSLNFLKRLNILVVKDVERDEIEFLSKSLGCKPIADIEAFTEDKLGYADLVEESSTDDVKVVKITGIKNRGRTVSILAMGSNHLVVEECERSLHDALCVVRCLVKKRALIGGGGAPEIHVSRMLSQYAQSLKGMEAYCFQAFADALEVIPTTLAENAGLNPIAIVTELRNRHALGERNAGINVRKWPHELRISLQGLISNILEEDVVQPLLVSTSAIELATETTHPKSWNRFTYFRADALPAVPKVHPPTRTWRRLRVTTSDRSYQSGLLYFIPDESGKGKRVIRKPRPPPTSVPMDEDFDAYTLETREPVTNVGTIKARSASWAPTSPPLDEDFDAWTYTNTAGPVTGTGTLYEEEYLADSEDGRERDEGMPGAERSESRRHFDNRSLRRRGRLRRGDPLTMSVSRDSDVRGSPNGVSITSTRHQNGIHEQYDHTARYYHRPSVHIQRLPSERSLIKKPSPSNPVANGKSRKGLGRSQSLSGSTTVSGYGKHKTGARKDALARSSHRRRNEHTRQTVSRRGPVAHDYEVINSRVLEEGPERTVTISTWRERVASEARRSEVAMSVYYLHADDYVTDADSEAEEEPFRASLKSTTKNRKGKGRQKDLLQDGWTRSKPEYYRSSPPLPWRSGSREITRESSSTSQTTVKKRGSTRSSSRSEWVRREYVEPRTLTPIQHPRVPSAIRLEHTPPRSLSNKGIGSQDSGQENPSSKQVAPAPALEALLSSCVPSLLYLAPILLDLGIRNKEHLRAVGRLREETRNKEVREEALKRGMTIMEWAILLDKLRQAG</sequence>
<dbReference type="PROSITE" id="PS00995">
    <property type="entry name" value="TCP1_3"/>
    <property type="match status" value="1"/>
</dbReference>
<dbReference type="PRINTS" id="PR00304">
    <property type="entry name" value="TCOMPLEXTCP1"/>
</dbReference>
<dbReference type="FunFam" id="3.50.7.10:FF:000010">
    <property type="entry name" value="T-complex protein 1 subunit delta"/>
    <property type="match status" value="1"/>
</dbReference>
<dbReference type="InterPro" id="IPR027410">
    <property type="entry name" value="TCP-1-like_intermed_sf"/>
</dbReference>
<dbReference type="InterPro" id="IPR027409">
    <property type="entry name" value="GroEL-like_apical_dom_sf"/>
</dbReference>
<dbReference type="GO" id="GO:0016887">
    <property type="term" value="F:ATP hydrolysis activity"/>
    <property type="evidence" value="ECO:0007669"/>
    <property type="project" value="InterPro"/>
</dbReference>
<name>A0A8H5M0R0_9AGAR</name>
<feature type="region of interest" description="Disordered" evidence="11">
    <location>
        <begin position="838"/>
        <end position="973"/>
    </location>
</feature>
<dbReference type="NCBIfam" id="NF041083">
    <property type="entry name" value="thermosome_beta"/>
    <property type="match status" value="1"/>
</dbReference>
<feature type="compositionally biased region" description="Polar residues" evidence="11">
    <location>
        <begin position="675"/>
        <end position="685"/>
    </location>
</feature>
<keyword evidence="6 9" id="KW-0547">Nucleotide-binding</keyword>
<evidence type="ECO:0000256" key="11">
    <source>
        <dbReference type="SAM" id="MobiDB-lite"/>
    </source>
</evidence>
<dbReference type="NCBIfam" id="TIGR02342">
    <property type="entry name" value="chap_CCT_delta"/>
    <property type="match status" value="1"/>
</dbReference>
<dbReference type="GO" id="GO:0140662">
    <property type="term" value="F:ATP-dependent protein folding chaperone"/>
    <property type="evidence" value="ECO:0007669"/>
    <property type="project" value="InterPro"/>
</dbReference>
<feature type="compositionally biased region" description="Polar residues" evidence="11">
    <location>
        <begin position="951"/>
        <end position="972"/>
    </location>
</feature>
<dbReference type="CDD" id="cd03338">
    <property type="entry name" value="TCP1_delta"/>
    <property type="match status" value="1"/>
</dbReference>
<protein>
    <recommendedName>
        <fullName evidence="4 10">T-complex protein 1 subunit delta</fullName>
    </recommendedName>
</protein>
<dbReference type="Gene3D" id="3.50.7.10">
    <property type="entry name" value="GroEL"/>
    <property type="match status" value="1"/>
</dbReference>
<dbReference type="GO" id="GO:0005524">
    <property type="term" value="F:ATP binding"/>
    <property type="evidence" value="ECO:0007669"/>
    <property type="project" value="UniProtKB-KW"/>
</dbReference>
<keyword evidence="7 9" id="KW-0067">ATP-binding</keyword>
<dbReference type="AlphaFoldDB" id="A0A8H5M0R0"/>
<evidence type="ECO:0000313" key="12">
    <source>
        <dbReference type="EMBL" id="KAF5377030.1"/>
    </source>
</evidence>
<dbReference type="InterPro" id="IPR053374">
    <property type="entry name" value="TCP-1_chaperonin"/>
</dbReference>
<dbReference type="GO" id="GO:0005832">
    <property type="term" value="C:chaperonin-containing T-complex"/>
    <property type="evidence" value="ECO:0007669"/>
    <property type="project" value="UniProtKB-ARBA"/>
</dbReference>
<evidence type="ECO:0000256" key="6">
    <source>
        <dbReference type="ARBA" id="ARBA00022741"/>
    </source>
</evidence>
<feature type="compositionally biased region" description="Polar residues" evidence="11">
    <location>
        <begin position="736"/>
        <end position="747"/>
    </location>
</feature>
<dbReference type="GO" id="GO:0051082">
    <property type="term" value="F:unfolded protein binding"/>
    <property type="evidence" value="ECO:0007669"/>
    <property type="project" value="InterPro"/>
</dbReference>
<dbReference type="EMBL" id="JAACJN010000086">
    <property type="protein sequence ID" value="KAF5377030.1"/>
    <property type="molecule type" value="Genomic_DNA"/>
</dbReference>
<evidence type="ECO:0000313" key="13">
    <source>
        <dbReference type="Proteomes" id="UP000518752"/>
    </source>
</evidence>
<evidence type="ECO:0000256" key="5">
    <source>
        <dbReference type="ARBA" id="ARBA00022490"/>
    </source>
</evidence>